<organism evidence="9 10">
    <name type="scientific">Reinekea blandensis MED297</name>
    <dbReference type="NCBI Taxonomy" id="314283"/>
    <lineage>
        <taxon>Bacteria</taxon>
        <taxon>Pseudomonadati</taxon>
        <taxon>Pseudomonadota</taxon>
        <taxon>Gammaproteobacteria</taxon>
        <taxon>Oceanospirillales</taxon>
        <taxon>Saccharospirillaceae</taxon>
        <taxon>Reinekea</taxon>
    </lineage>
</organism>
<feature type="transmembrane region" description="Helical" evidence="7">
    <location>
        <begin position="207"/>
        <end position="231"/>
    </location>
</feature>
<protein>
    <recommendedName>
        <fullName evidence="8">Major facilitator superfamily (MFS) profile domain-containing protein</fullName>
    </recommendedName>
</protein>
<keyword evidence="5 7" id="KW-1133">Transmembrane helix</keyword>
<evidence type="ECO:0000256" key="5">
    <source>
        <dbReference type="ARBA" id="ARBA00022989"/>
    </source>
</evidence>
<dbReference type="AlphaFoldDB" id="A4BAS3"/>
<dbReference type="InterPro" id="IPR050171">
    <property type="entry name" value="MFS_Transporters"/>
</dbReference>
<evidence type="ECO:0000256" key="3">
    <source>
        <dbReference type="ARBA" id="ARBA00022475"/>
    </source>
</evidence>
<feature type="transmembrane region" description="Helical" evidence="7">
    <location>
        <begin position="243"/>
        <end position="264"/>
    </location>
</feature>
<feature type="transmembrane region" description="Helical" evidence="7">
    <location>
        <begin position="159"/>
        <end position="178"/>
    </location>
</feature>
<feature type="transmembrane region" description="Helical" evidence="7">
    <location>
        <begin position="38"/>
        <end position="60"/>
    </location>
</feature>
<proteinExistence type="predicted"/>
<dbReference type="GO" id="GO:0005886">
    <property type="term" value="C:plasma membrane"/>
    <property type="evidence" value="ECO:0007669"/>
    <property type="project" value="UniProtKB-SubCell"/>
</dbReference>
<keyword evidence="3" id="KW-1003">Cell membrane</keyword>
<evidence type="ECO:0000256" key="6">
    <source>
        <dbReference type="ARBA" id="ARBA00023136"/>
    </source>
</evidence>
<evidence type="ECO:0000256" key="4">
    <source>
        <dbReference type="ARBA" id="ARBA00022692"/>
    </source>
</evidence>
<comment type="caution">
    <text evidence="9">The sequence shown here is derived from an EMBL/GenBank/DDBJ whole genome shotgun (WGS) entry which is preliminary data.</text>
</comment>
<accession>A4BAS3</accession>
<dbReference type="EMBL" id="AAOE01000002">
    <property type="protein sequence ID" value="EAR11029.1"/>
    <property type="molecule type" value="Genomic_DNA"/>
</dbReference>
<dbReference type="OrthoDB" id="5651057at2"/>
<sequence length="392" mass="43609">MIKMNRTLSVLMFATFTNYIGFVVPMFLSLFLHEEGHSLGVIGYILTAYGFGGFIGGYLGGYLSDKTSPFQVIIVSLTISISALVGIFFSESLYLLSFLLLTFGFSDHAFRPAFTMLLVNNTSEEKRTYVFGIRNAVMNISIGISAAAGAAVFDLNVKYIFLFDAFLNVITLILLLSFSPKLVTTTRQILSSEIESSIGWKNLNSTFIFLSLVMVLNVIVFSQFKTTFAIYLKEVFNFSSKDISFIFLLNTLLVIFIEVPLIAFTARFNQVRLMLLGSCALCFGFAAISLSSNYTFPFLSVIVWTVGEMLFFPIILNEFVKASTNHRGKVVGWHQTLFATGNFLGAPIGFYFYQYLDGDAVWLLCAAIGFVSLFALPILSFQKSRQEAVNAT</sequence>
<dbReference type="InterPro" id="IPR011701">
    <property type="entry name" value="MFS"/>
</dbReference>
<evidence type="ECO:0000256" key="1">
    <source>
        <dbReference type="ARBA" id="ARBA00004651"/>
    </source>
</evidence>
<keyword evidence="4 7" id="KW-0812">Transmembrane</keyword>
<gene>
    <name evidence="9" type="ORF">MED297_10976</name>
</gene>
<feature type="transmembrane region" description="Helical" evidence="7">
    <location>
        <begin position="7"/>
        <end position="32"/>
    </location>
</feature>
<name>A4BAS3_9GAMM</name>
<keyword evidence="10" id="KW-1185">Reference proteome</keyword>
<evidence type="ECO:0000259" key="8">
    <source>
        <dbReference type="PROSITE" id="PS50850"/>
    </source>
</evidence>
<dbReference type="InterPro" id="IPR036259">
    <property type="entry name" value="MFS_trans_sf"/>
</dbReference>
<dbReference type="Gene3D" id="1.20.1250.20">
    <property type="entry name" value="MFS general substrate transporter like domains"/>
    <property type="match status" value="2"/>
</dbReference>
<dbReference type="SUPFAM" id="SSF103473">
    <property type="entry name" value="MFS general substrate transporter"/>
    <property type="match status" value="1"/>
</dbReference>
<comment type="subcellular location">
    <subcellularLocation>
        <location evidence="1">Cell membrane</location>
        <topology evidence="1">Multi-pass membrane protein</topology>
    </subcellularLocation>
</comment>
<dbReference type="HOGENOM" id="CLU_001265_60_4_6"/>
<feature type="transmembrane region" description="Helical" evidence="7">
    <location>
        <begin position="296"/>
        <end position="316"/>
    </location>
</feature>
<dbReference type="Proteomes" id="UP000005953">
    <property type="component" value="Unassembled WGS sequence"/>
</dbReference>
<dbReference type="Pfam" id="PF07690">
    <property type="entry name" value="MFS_1"/>
    <property type="match status" value="1"/>
</dbReference>
<feature type="transmembrane region" description="Helical" evidence="7">
    <location>
        <begin position="337"/>
        <end position="354"/>
    </location>
</feature>
<feature type="transmembrane region" description="Helical" evidence="7">
    <location>
        <begin position="131"/>
        <end position="153"/>
    </location>
</feature>
<feature type="transmembrane region" description="Helical" evidence="7">
    <location>
        <begin position="95"/>
        <end position="119"/>
    </location>
</feature>
<evidence type="ECO:0000313" key="10">
    <source>
        <dbReference type="Proteomes" id="UP000005953"/>
    </source>
</evidence>
<dbReference type="PANTHER" id="PTHR23517:SF3">
    <property type="entry name" value="INTEGRAL MEMBRANE TRANSPORT PROTEIN"/>
    <property type="match status" value="1"/>
</dbReference>
<reference evidence="9 10" key="1">
    <citation type="submission" date="2006-02" db="EMBL/GenBank/DDBJ databases">
        <authorList>
            <person name="Pinhassi J."/>
            <person name="Pedros-Alio C."/>
            <person name="Ferriera S."/>
            <person name="Johnson J."/>
            <person name="Kravitz S."/>
            <person name="Halpern A."/>
            <person name="Remington K."/>
            <person name="Beeson K."/>
            <person name="Tran B."/>
            <person name="Rogers Y.-H."/>
            <person name="Friedman R."/>
            <person name="Venter J.C."/>
        </authorList>
    </citation>
    <scope>NUCLEOTIDE SEQUENCE [LARGE SCALE GENOMIC DNA]</scope>
    <source>
        <strain evidence="9 10">MED297</strain>
    </source>
</reference>
<feature type="transmembrane region" description="Helical" evidence="7">
    <location>
        <begin position="360"/>
        <end position="379"/>
    </location>
</feature>
<feature type="transmembrane region" description="Helical" evidence="7">
    <location>
        <begin position="72"/>
        <end position="89"/>
    </location>
</feature>
<dbReference type="PANTHER" id="PTHR23517">
    <property type="entry name" value="RESISTANCE PROTEIN MDTM, PUTATIVE-RELATED-RELATED"/>
    <property type="match status" value="1"/>
</dbReference>
<dbReference type="PROSITE" id="PS50850">
    <property type="entry name" value="MFS"/>
    <property type="match status" value="1"/>
</dbReference>
<dbReference type="InterPro" id="IPR020846">
    <property type="entry name" value="MFS_dom"/>
</dbReference>
<feature type="transmembrane region" description="Helical" evidence="7">
    <location>
        <begin position="271"/>
        <end position="290"/>
    </location>
</feature>
<feature type="domain" description="Major facilitator superfamily (MFS) profile" evidence="8">
    <location>
        <begin position="1"/>
        <end position="183"/>
    </location>
</feature>
<keyword evidence="6 7" id="KW-0472">Membrane</keyword>
<evidence type="ECO:0000313" key="9">
    <source>
        <dbReference type="EMBL" id="EAR11029.1"/>
    </source>
</evidence>
<dbReference type="GO" id="GO:0022857">
    <property type="term" value="F:transmembrane transporter activity"/>
    <property type="evidence" value="ECO:0007669"/>
    <property type="project" value="InterPro"/>
</dbReference>
<dbReference type="STRING" id="314283.MED297_10976"/>
<evidence type="ECO:0000256" key="7">
    <source>
        <dbReference type="SAM" id="Phobius"/>
    </source>
</evidence>
<evidence type="ECO:0000256" key="2">
    <source>
        <dbReference type="ARBA" id="ARBA00022448"/>
    </source>
</evidence>
<keyword evidence="2" id="KW-0813">Transport</keyword>
<dbReference type="RefSeq" id="WP_008041704.1">
    <property type="nucleotide sequence ID" value="NZ_CH724149.1"/>
</dbReference>